<reference evidence="2" key="1">
    <citation type="submission" date="2023-10" db="EMBL/GenBank/DDBJ databases">
        <authorList>
            <person name="Noh H."/>
        </authorList>
    </citation>
    <scope>NUCLEOTIDE SEQUENCE</scope>
    <source>
        <strain evidence="2">DUCC4014</strain>
    </source>
</reference>
<keyword evidence="3" id="KW-1185">Reference proteome</keyword>
<organism evidence="2 3">
    <name type="scientific">Vanrija pseudolonga</name>
    <dbReference type="NCBI Taxonomy" id="143232"/>
    <lineage>
        <taxon>Eukaryota</taxon>
        <taxon>Fungi</taxon>
        <taxon>Dikarya</taxon>
        <taxon>Basidiomycota</taxon>
        <taxon>Agaricomycotina</taxon>
        <taxon>Tremellomycetes</taxon>
        <taxon>Trichosporonales</taxon>
        <taxon>Trichosporonaceae</taxon>
        <taxon>Vanrija</taxon>
    </lineage>
</organism>
<proteinExistence type="predicted"/>
<dbReference type="GeneID" id="87808666"/>
<evidence type="ECO:0000313" key="2">
    <source>
        <dbReference type="EMBL" id="WOO81925.1"/>
    </source>
</evidence>
<dbReference type="RefSeq" id="XP_062627957.1">
    <property type="nucleotide sequence ID" value="XM_062771973.1"/>
</dbReference>
<evidence type="ECO:0000256" key="1">
    <source>
        <dbReference type="SAM" id="MobiDB-lite"/>
    </source>
</evidence>
<name>A0AAF0Y8D9_9TREE</name>
<dbReference type="AlphaFoldDB" id="A0AAF0Y8D9"/>
<protein>
    <submittedName>
        <fullName evidence="2">Uncharacterized protein</fullName>
    </submittedName>
</protein>
<dbReference type="Proteomes" id="UP000827549">
    <property type="component" value="Chromosome 4"/>
</dbReference>
<accession>A0AAF0Y8D9</accession>
<feature type="compositionally biased region" description="Acidic residues" evidence="1">
    <location>
        <begin position="559"/>
        <end position="581"/>
    </location>
</feature>
<gene>
    <name evidence="2" type="ORF">LOC62_04G005437</name>
</gene>
<feature type="region of interest" description="Disordered" evidence="1">
    <location>
        <begin position="543"/>
        <end position="581"/>
    </location>
</feature>
<dbReference type="EMBL" id="CP086717">
    <property type="protein sequence ID" value="WOO81925.1"/>
    <property type="molecule type" value="Genomic_DNA"/>
</dbReference>
<feature type="compositionally biased region" description="Low complexity" evidence="1">
    <location>
        <begin position="543"/>
        <end position="554"/>
    </location>
</feature>
<evidence type="ECO:0000313" key="3">
    <source>
        <dbReference type="Proteomes" id="UP000827549"/>
    </source>
</evidence>
<sequence length="581" mass="63656">MRETYTYTFTVRTRAAGLGKHGTITRAARRRLAHFGCIAVKGDTITINVAPQRSGEYTALQVIDDVISDMESTEFAVHISVSSPDAHSSQRWLPAYHPRPSAHLRRLCLPRLVPLRYQAQAPREFGALQRITTTRSAPPYEDIESADALCRHLAGVARICFGGDCSTSRRCTCWDARNMPKYNKPGANRTKLKEYREKFKAIRDVLAARERELRAGERAALNVLHIAEGARTLPQEVLDMIFGFLGLGQGVYTLSFSTRNASLIGPARGECMNKPVRRVAKPFACMKARCVRPGTSASLTIAIPPRASRQGDEEDAFRAAVDMLNALEIVELEFDIALAVEDEYGASVAGVVVGPLVAPALRRLRVPYPGALWALDRAAFPALQRVEAARSSGVQHAIDCAEKCLSLPTITTACLAQCGNAPCTCWDDVDAAEIACKPGTARRLRAQYRNKAARISRTLAARRQAAKEAQVTALAVMYLADDTHLPREVWDMVWAHAGLSEQQVARATELGRGDATLARRAAAMARLEGEAFRTAMSEWLVDEGFGPAPAAEEGLGAEHEDDEDEDEEEGEDEKDGDEDEK</sequence>